<dbReference type="Proteomes" id="UP000784294">
    <property type="component" value="Unassembled WGS sequence"/>
</dbReference>
<proteinExistence type="predicted"/>
<evidence type="ECO:0000313" key="2">
    <source>
        <dbReference type="EMBL" id="VEL06949.1"/>
    </source>
</evidence>
<feature type="region of interest" description="Disordered" evidence="1">
    <location>
        <begin position="1"/>
        <end position="22"/>
    </location>
</feature>
<dbReference type="AlphaFoldDB" id="A0A448WAE5"/>
<protein>
    <submittedName>
        <fullName evidence="2">Uncharacterized protein</fullName>
    </submittedName>
</protein>
<organism evidence="2 3">
    <name type="scientific">Protopolystoma xenopodis</name>
    <dbReference type="NCBI Taxonomy" id="117903"/>
    <lineage>
        <taxon>Eukaryota</taxon>
        <taxon>Metazoa</taxon>
        <taxon>Spiralia</taxon>
        <taxon>Lophotrochozoa</taxon>
        <taxon>Platyhelminthes</taxon>
        <taxon>Monogenea</taxon>
        <taxon>Polyopisthocotylea</taxon>
        <taxon>Polystomatidea</taxon>
        <taxon>Polystomatidae</taxon>
        <taxon>Protopolystoma</taxon>
    </lineage>
</organism>
<evidence type="ECO:0000256" key="1">
    <source>
        <dbReference type="SAM" id="MobiDB-lite"/>
    </source>
</evidence>
<sequence>MLNNPLRSIDSLNFPGKKTSSDLSNSTIFENAISPRSLGLHGVSFIDNVDDFEPILAYGYNGMDIVRKLSVTGMRLQSRQVASFLVFNVSFV</sequence>
<keyword evidence="3" id="KW-1185">Reference proteome</keyword>
<gene>
    <name evidence="2" type="ORF">PXEA_LOCUS389</name>
</gene>
<name>A0A448WAE5_9PLAT</name>
<accession>A0A448WAE5</accession>
<dbReference type="EMBL" id="CAAALY010000699">
    <property type="protein sequence ID" value="VEL06949.1"/>
    <property type="molecule type" value="Genomic_DNA"/>
</dbReference>
<evidence type="ECO:0000313" key="3">
    <source>
        <dbReference type="Proteomes" id="UP000784294"/>
    </source>
</evidence>
<comment type="caution">
    <text evidence="2">The sequence shown here is derived from an EMBL/GenBank/DDBJ whole genome shotgun (WGS) entry which is preliminary data.</text>
</comment>
<reference evidence="2" key="1">
    <citation type="submission" date="2018-11" db="EMBL/GenBank/DDBJ databases">
        <authorList>
            <consortium name="Pathogen Informatics"/>
        </authorList>
    </citation>
    <scope>NUCLEOTIDE SEQUENCE</scope>
</reference>